<keyword evidence="3 5" id="KW-1133">Transmembrane helix</keyword>
<keyword evidence="4 5" id="KW-0472">Membrane</keyword>
<feature type="transmembrane region" description="Helical" evidence="5">
    <location>
        <begin position="173"/>
        <end position="192"/>
    </location>
</feature>
<dbReference type="InterPro" id="IPR004752">
    <property type="entry name" value="AmpG_permease/AT-1"/>
</dbReference>
<dbReference type="EMBL" id="UXUI01000322">
    <property type="protein sequence ID" value="VDD85185.1"/>
    <property type="molecule type" value="Genomic_DNA"/>
</dbReference>
<organism evidence="8">
    <name type="scientific">Enterobius vermicularis</name>
    <name type="common">Human pinworm</name>
    <dbReference type="NCBI Taxonomy" id="51028"/>
    <lineage>
        <taxon>Eukaryota</taxon>
        <taxon>Metazoa</taxon>
        <taxon>Ecdysozoa</taxon>
        <taxon>Nematoda</taxon>
        <taxon>Chromadorea</taxon>
        <taxon>Rhabditida</taxon>
        <taxon>Spirurina</taxon>
        <taxon>Oxyuridomorpha</taxon>
        <taxon>Oxyuroidea</taxon>
        <taxon>Oxyuridae</taxon>
        <taxon>Enterobius</taxon>
    </lineage>
</organism>
<feature type="transmembrane region" description="Helical" evidence="5">
    <location>
        <begin position="130"/>
        <end position="153"/>
    </location>
</feature>
<reference evidence="6 7" key="2">
    <citation type="submission" date="2018-10" db="EMBL/GenBank/DDBJ databases">
        <authorList>
            <consortium name="Pathogen Informatics"/>
        </authorList>
    </citation>
    <scope>NUCLEOTIDE SEQUENCE [LARGE SCALE GENOMIC DNA]</scope>
</reference>
<evidence type="ECO:0000256" key="3">
    <source>
        <dbReference type="ARBA" id="ARBA00022989"/>
    </source>
</evidence>
<dbReference type="PANTHER" id="PTHR12778">
    <property type="entry name" value="SOLUTE CARRIER FAMILY 33 ACETYL-COA TRANSPORTER -RELATED"/>
    <property type="match status" value="1"/>
</dbReference>
<comment type="subcellular location">
    <subcellularLocation>
        <location evidence="1">Membrane</location>
        <topology evidence="1">Multi-pass membrane protein</topology>
    </subcellularLocation>
</comment>
<evidence type="ECO:0000256" key="5">
    <source>
        <dbReference type="SAM" id="Phobius"/>
    </source>
</evidence>
<dbReference type="OrthoDB" id="6415790at2759"/>
<gene>
    <name evidence="6" type="ORF">EVEC_LOCUS328</name>
</gene>
<dbReference type="AlphaFoldDB" id="A0A0N4UTB3"/>
<evidence type="ECO:0000313" key="8">
    <source>
        <dbReference type="WBParaSite" id="EVEC_0000048101-mRNA-1"/>
    </source>
</evidence>
<name>A0A0N4UTB3_ENTVE</name>
<dbReference type="WBParaSite" id="EVEC_0000048101-mRNA-1">
    <property type="protein sequence ID" value="EVEC_0000048101-mRNA-1"/>
    <property type="gene ID" value="EVEC_0000048101"/>
</dbReference>
<evidence type="ECO:0000256" key="2">
    <source>
        <dbReference type="ARBA" id="ARBA00022692"/>
    </source>
</evidence>
<evidence type="ECO:0000313" key="7">
    <source>
        <dbReference type="Proteomes" id="UP000274131"/>
    </source>
</evidence>
<protein>
    <submittedName>
        <fullName evidence="8">Acetyl-coenzyme A transporter 1</fullName>
    </submittedName>
</protein>
<dbReference type="PANTHER" id="PTHR12778:SF9">
    <property type="entry name" value="ACETYL-COENZYME A TRANSPORTER 1"/>
    <property type="match status" value="1"/>
</dbReference>
<evidence type="ECO:0000256" key="4">
    <source>
        <dbReference type="ARBA" id="ARBA00023136"/>
    </source>
</evidence>
<feature type="transmembrane region" description="Helical" evidence="5">
    <location>
        <begin position="97"/>
        <end position="118"/>
    </location>
</feature>
<dbReference type="Pfam" id="PF13000">
    <property type="entry name" value="Acatn"/>
    <property type="match status" value="1"/>
</dbReference>
<keyword evidence="2 5" id="KW-0812">Transmembrane</keyword>
<evidence type="ECO:0000313" key="6">
    <source>
        <dbReference type="EMBL" id="VDD85185.1"/>
    </source>
</evidence>
<accession>A0A0N4UTB3</accession>
<sequence>MVLSSGMGGKSEDGENWMADRIRKRRGVLDGDGAGNNFDEAQTVEDLMASETDFDDPVSGPHFPNYRLSKRTISGASYRTDEDTDYSEYEALIKSKIIFYLILLSIFFQSPVDSSLNWFQRTRQALHGDFSSICLLLFLYLLQGVPLGLIAAIPLVLSSRNASYGQQAVFSFAYWPFSLKLLWAPIVDSVYWKRMGRRKSWMVPCQYLIGIFMLILSYKVADIMGDESEGLYTFILLSFKKLEINCITALIHHFFPDSKAPNVLFLMLIFLPLNFLAATQDIAVDGWALTILSRKNVGYASTCNAVGQTAGYFLGNVVYLTLDSADFANRFFRTEPKPYGLVSLSGRCLWLNILVGSWRALIASSINVLESQAQLGLFGKGRLWRINLYHYHHQG</sequence>
<dbReference type="GO" id="GO:0035348">
    <property type="term" value="P:acetyl-CoA transmembrane transport"/>
    <property type="evidence" value="ECO:0007669"/>
    <property type="project" value="InterPro"/>
</dbReference>
<proteinExistence type="predicted"/>
<dbReference type="InterPro" id="IPR024371">
    <property type="entry name" value="AcetylCoA_trans_1-like"/>
</dbReference>
<dbReference type="GO" id="GO:0008521">
    <property type="term" value="F:acetyl-CoA transmembrane transporter activity"/>
    <property type="evidence" value="ECO:0007669"/>
    <property type="project" value="InterPro"/>
</dbReference>
<keyword evidence="7" id="KW-1185">Reference proteome</keyword>
<reference evidence="8" key="1">
    <citation type="submission" date="2017-02" db="UniProtKB">
        <authorList>
            <consortium name="WormBaseParasite"/>
        </authorList>
    </citation>
    <scope>IDENTIFICATION</scope>
</reference>
<feature type="transmembrane region" description="Helical" evidence="5">
    <location>
        <begin position="263"/>
        <end position="284"/>
    </location>
</feature>
<dbReference type="Proteomes" id="UP000274131">
    <property type="component" value="Unassembled WGS sequence"/>
</dbReference>
<feature type="transmembrane region" description="Helical" evidence="5">
    <location>
        <begin position="204"/>
        <end position="221"/>
    </location>
</feature>
<dbReference type="GO" id="GO:0016020">
    <property type="term" value="C:membrane"/>
    <property type="evidence" value="ECO:0007669"/>
    <property type="project" value="UniProtKB-SubCell"/>
</dbReference>
<evidence type="ECO:0000256" key="1">
    <source>
        <dbReference type="ARBA" id="ARBA00004141"/>
    </source>
</evidence>
<dbReference type="STRING" id="51028.A0A0N4UTB3"/>